<feature type="transmembrane region" description="Helical" evidence="6">
    <location>
        <begin position="115"/>
        <end position="136"/>
    </location>
</feature>
<comment type="caution">
    <text evidence="7">The sequence shown here is derived from an EMBL/GenBank/DDBJ whole genome shotgun (WGS) entry which is preliminary data.</text>
</comment>
<feature type="transmembrane region" description="Helical" evidence="6">
    <location>
        <begin position="229"/>
        <end position="250"/>
    </location>
</feature>
<reference evidence="7 8" key="1">
    <citation type="journal article" date="2021" name="Commun. Biol.">
        <title>The genome of Shorea leprosula (Dipterocarpaceae) highlights the ecological relevance of drought in aseasonal tropical rainforests.</title>
        <authorList>
            <person name="Ng K.K.S."/>
            <person name="Kobayashi M.J."/>
            <person name="Fawcett J.A."/>
            <person name="Hatakeyama M."/>
            <person name="Paape T."/>
            <person name="Ng C.H."/>
            <person name="Ang C.C."/>
            <person name="Tnah L.H."/>
            <person name="Lee C.T."/>
            <person name="Nishiyama T."/>
            <person name="Sese J."/>
            <person name="O'Brien M.J."/>
            <person name="Copetti D."/>
            <person name="Mohd Noor M.I."/>
            <person name="Ong R.C."/>
            <person name="Putra M."/>
            <person name="Sireger I.Z."/>
            <person name="Indrioko S."/>
            <person name="Kosugi Y."/>
            <person name="Izuno A."/>
            <person name="Isagi Y."/>
            <person name="Lee S.L."/>
            <person name="Shimizu K.K."/>
        </authorList>
    </citation>
    <scope>NUCLEOTIDE SEQUENCE [LARGE SCALE GENOMIC DNA]</scope>
    <source>
        <strain evidence="7">214</strain>
    </source>
</reference>
<evidence type="ECO:0000256" key="1">
    <source>
        <dbReference type="ARBA" id="ARBA00004141"/>
    </source>
</evidence>
<evidence type="ECO:0000256" key="4">
    <source>
        <dbReference type="ARBA" id="ARBA00022989"/>
    </source>
</evidence>
<dbReference type="PANTHER" id="PTHR47830:SF2">
    <property type="entry name" value="PROTEIN, PUTATIVE-RELATED"/>
    <property type="match status" value="1"/>
</dbReference>
<evidence type="ECO:0000256" key="3">
    <source>
        <dbReference type="ARBA" id="ARBA00022692"/>
    </source>
</evidence>
<feature type="transmembrane region" description="Helical" evidence="6">
    <location>
        <begin position="142"/>
        <end position="161"/>
    </location>
</feature>
<keyword evidence="4 6" id="KW-1133">Transmembrane helix</keyword>
<dbReference type="Proteomes" id="UP001054252">
    <property type="component" value="Unassembled WGS sequence"/>
</dbReference>
<evidence type="ECO:0000313" key="7">
    <source>
        <dbReference type="EMBL" id="GKU85701.1"/>
    </source>
</evidence>
<dbReference type="AlphaFoldDB" id="A0AAV5HJI9"/>
<gene>
    <name evidence="7" type="ORF">SLEP1_g329</name>
</gene>
<name>A0AAV5HJI9_9ROSI</name>
<dbReference type="PANTHER" id="PTHR47830">
    <property type="entry name" value="OS11G0534100 PROTEIN"/>
    <property type="match status" value="1"/>
</dbReference>
<dbReference type="EMBL" id="BPVZ01000001">
    <property type="protein sequence ID" value="GKU85701.1"/>
    <property type="molecule type" value="Genomic_DNA"/>
</dbReference>
<feature type="transmembrane region" description="Helical" evidence="6">
    <location>
        <begin position="51"/>
        <end position="72"/>
    </location>
</feature>
<evidence type="ECO:0000313" key="8">
    <source>
        <dbReference type="Proteomes" id="UP001054252"/>
    </source>
</evidence>
<dbReference type="GO" id="GO:0016020">
    <property type="term" value="C:membrane"/>
    <property type="evidence" value="ECO:0007669"/>
    <property type="project" value="UniProtKB-SubCell"/>
</dbReference>
<dbReference type="Pfam" id="PF04819">
    <property type="entry name" value="DUF716"/>
    <property type="match status" value="1"/>
</dbReference>
<evidence type="ECO:0000256" key="5">
    <source>
        <dbReference type="ARBA" id="ARBA00023136"/>
    </source>
</evidence>
<keyword evidence="3 6" id="KW-0812">Transmembrane</keyword>
<keyword evidence="5 6" id="KW-0472">Membrane</keyword>
<evidence type="ECO:0000256" key="6">
    <source>
        <dbReference type="SAM" id="Phobius"/>
    </source>
</evidence>
<proteinExistence type="inferred from homology"/>
<feature type="transmembrane region" description="Helical" evidence="6">
    <location>
        <begin position="168"/>
        <end position="190"/>
    </location>
</feature>
<feature type="transmembrane region" description="Helical" evidence="6">
    <location>
        <begin position="84"/>
        <end position="103"/>
    </location>
</feature>
<evidence type="ECO:0000256" key="2">
    <source>
        <dbReference type="ARBA" id="ARBA00006948"/>
    </source>
</evidence>
<organism evidence="7 8">
    <name type="scientific">Rubroshorea leprosula</name>
    <dbReference type="NCBI Taxonomy" id="152421"/>
    <lineage>
        <taxon>Eukaryota</taxon>
        <taxon>Viridiplantae</taxon>
        <taxon>Streptophyta</taxon>
        <taxon>Embryophyta</taxon>
        <taxon>Tracheophyta</taxon>
        <taxon>Spermatophyta</taxon>
        <taxon>Magnoliopsida</taxon>
        <taxon>eudicotyledons</taxon>
        <taxon>Gunneridae</taxon>
        <taxon>Pentapetalae</taxon>
        <taxon>rosids</taxon>
        <taxon>malvids</taxon>
        <taxon>Malvales</taxon>
        <taxon>Dipterocarpaceae</taxon>
        <taxon>Rubroshorea</taxon>
    </lineage>
</organism>
<feature type="transmembrane region" description="Helical" evidence="6">
    <location>
        <begin position="12"/>
        <end position="30"/>
    </location>
</feature>
<keyword evidence="8" id="KW-1185">Reference proteome</keyword>
<comment type="subcellular location">
    <subcellularLocation>
        <location evidence="1">Membrane</location>
        <topology evidence="1">Multi-pass membrane protein</topology>
    </subcellularLocation>
</comment>
<comment type="similarity">
    <text evidence="2">Belongs to the TMEM45 family.</text>
</comment>
<sequence>MASLASHFSGFLFLFPIGIRRLLCSSSLYLNNPSLFSSKPWYFSNPIWKNLDLYILSVALPIASFSQFFIFLSFSGHPTYRFSFFHQSASIALFWALIILFLLREKIDPFLVNESFVFAFAGIVFLVEYTVIGEGITGVGGVVYQLLGQLTLVCAGSCLLLSVRPNSFFAEFLLSCGLVFKGTWLLQAGFSLYTDKFGLKGCQKLLVPPGSANADVHCELEDDGSRAVALVNLLFVVHAIGVLIAGFVLFGLMSSFKNLRCGEKSGPLLAELESENMMHAVHEIERE</sequence>
<dbReference type="InterPro" id="IPR006904">
    <property type="entry name" value="DUF716"/>
</dbReference>
<protein>
    <submittedName>
        <fullName evidence="7">Uncharacterized protein</fullName>
    </submittedName>
</protein>
<accession>A0AAV5HJI9</accession>